<keyword evidence="3" id="KW-1185">Reference proteome</keyword>
<dbReference type="Proteomes" id="UP001176941">
    <property type="component" value="Chromosome 16"/>
</dbReference>
<accession>A0ABN8YCT1</accession>
<dbReference type="EMBL" id="OX459952">
    <property type="protein sequence ID" value="CAI9157574.1"/>
    <property type="molecule type" value="Genomic_DNA"/>
</dbReference>
<name>A0ABN8YCT1_RANTA</name>
<feature type="compositionally biased region" description="Low complexity" evidence="1">
    <location>
        <begin position="30"/>
        <end position="47"/>
    </location>
</feature>
<evidence type="ECO:0000256" key="1">
    <source>
        <dbReference type="SAM" id="MobiDB-lite"/>
    </source>
</evidence>
<evidence type="ECO:0000313" key="2">
    <source>
        <dbReference type="EMBL" id="CAI9157574.1"/>
    </source>
</evidence>
<reference evidence="2" key="1">
    <citation type="submission" date="2023-04" db="EMBL/GenBank/DDBJ databases">
        <authorList>
            <consortium name="ELIXIR-Norway"/>
        </authorList>
    </citation>
    <scope>NUCLEOTIDE SEQUENCE [LARGE SCALE GENOMIC DNA]</scope>
</reference>
<organism evidence="2 3">
    <name type="scientific">Rangifer tarandus platyrhynchus</name>
    <name type="common">Svalbard reindeer</name>
    <dbReference type="NCBI Taxonomy" id="3082113"/>
    <lineage>
        <taxon>Eukaryota</taxon>
        <taxon>Metazoa</taxon>
        <taxon>Chordata</taxon>
        <taxon>Craniata</taxon>
        <taxon>Vertebrata</taxon>
        <taxon>Euteleostomi</taxon>
        <taxon>Mammalia</taxon>
        <taxon>Eutheria</taxon>
        <taxon>Laurasiatheria</taxon>
        <taxon>Artiodactyla</taxon>
        <taxon>Ruminantia</taxon>
        <taxon>Pecora</taxon>
        <taxon>Cervidae</taxon>
        <taxon>Odocoileinae</taxon>
        <taxon>Rangifer</taxon>
    </lineage>
</organism>
<gene>
    <name evidence="2" type="ORF">MRATA1EN1_LOCUS6536</name>
</gene>
<feature type="region of interest" description="Disordered" evidence="1">
    <location>
        <begin position="1"/>
        <end position="174"/>
    </location>
</feature>
<feature type="compositionally biased region" description="Basic and acidic residues" evidence="1">
    <location>
        <begin position="51"/>
        <end position="72"/>
    </location>
</feature>
<proteinExistence type="predicted"/>
<feature type="compositionally biased region" description="Basic residues" evidence="1">
    <location>
        <begin position="102"/>
        <end position="115"/>
    </location>
</feature>
<evidence type="ECO:0000313" key="3">
    <source>
        <dbReference type="Proteomes" id="UP001176941"/>
    </source>
</evidence>
<protein>
    <submittedName>
        <fullName evidence="2">Uncharacterized protein</fullName>
    </submittedName>
</protein>
<sequence>MVVEGGGLRNPSPCARLAVARPRPLSSEFSPGAGAQSSQAAPGAGPAETGCRGEHPAGRRAGGREQPQERCPRPPPTRGGAPSAPPGRPGVPGAPGRPPGTRVRRRAARGGRARVRNSAAKPRSRLGPVSGANMASPSAPRAPGCQARRGRLMGNTLGIRKGEKKNGGGVGGGA</sequence>
<feature type="compositionally biased region" description="Pro residues" evidence="1">
    <location>
        <begin position="73"/>
        <end position="89"/>
    </location>
</feature>